<keyword evidence="2" id="KW-1185">Reference proteome</keyword>
<dbReference type="GeneID" id="18499940"/>
<proteinExistence type="predicted"/>
<evidence type="ECO:0000313" key="2">
    <source>
        <dbReference type="Proteomes" id="UP000018884"/>
    </source>
</evidence>
<dbReference type="KEGG" id="vg:18499940"/>
<accession>V9LZN3</accession>
<dbReference type="EMBL" id="KC131129">
    <property type="protein sequence ID" value="AGB07021.1"/>
    <property type="molecule type" value="Genomic_DNA"/>
</dbReference>
<organism evidence="1 2">
    <name type="scientific">Vibrio phage VH7D</name>
    <dbReference type="NCBI Taxonomy" id="1262539"/>
    <lineage>
        <taxon>Viruses</taxon>
        <taxon>Duplodnaviria</taxon>
        <taxon>Heunggongvirae</taxon>
        <taxon>Uroviricota</taxon>
        <taxon>Caudoviricetes</taxon>
        <taxon>Pantevenvirales</taxon>
        <taxon>Straboviridae</taxon>
        <taxon>Schizotequatrovirus</taxon>
        <taxon>Schizotequatrovirus vh7d</taxon>
    </lineage>
</organism>
<dbReference type="RefSeq" id="YP_009006308.1">
    <property type="nucleotide sequence ID" value="NC_023568.1"/>
</dbReference>
<sequence>MFTQKERRIPTYTPTALEIGKDVRVYVEPMSSSSLSLSASDTTIDARFIYQDETGDCVLYDYMSSLTFIVQGSRVSDNSSFGIISRFEERETFQELFNHDGVLSYNKETIETKMEYVRINEGDTIDVYLNCQFEPRQEEATVVFCNDDFITVVADDVPFTFSRREAMNKNIVHVSNDGIKKSCRLNIDVFAGWQVSEVSED</sequence>
<name>V9LZN3_9CAUD</name>
<dbReference type="Proteomes" id="UP000018884">
    <property type="component" value="Segment"/>
</dbReference>
<evidence type="ECO:0000313" key="1">
    <source>
        <dbReference type="EMBL" id="AGB07021.1"/>
    </source>
</evidence>
<reference evidence="1 2" key="1">
    <citation type="submission" date="2012-11" db="EMBL/GenBank/DDBJ databases">
        <title>Comeplete Genome Sequence Of a Novel Gaint Bacteriophage VH7D that Infects Vibrio harveyi.</title>
        <authorList>
            <person name="Luo Z."/>
            <person name="Yu Y."/>
        </authorList>
    </citation>
    <scope>NUCLEOTIDE SEQUENCE [LARGE SCALE GENOMIC DNA]</scope>
</reference>
<protein>
    <submittedName>
        <fullName evidence="1">Uncharacterized protein</fullName>
    </submittedName>
</protein>